<evidence type="ECO:0000256" key="1">
    <source>
        <dbReference type="ARBA" id="ARBA00009402"/>
    </source>
</evidence>
<dbReference type="Pfam" id="PF01526">
    <property type="entry name" value="DDE_Tnp_Tn3"/>
    <property type="match status" value="1"/>
</dbReference>
<feature type="domain" description="DUF4158" evidence="6">
    <location>
        <begin position="13"/>
        <end position="168"/>
    </location>
</feature>
<evidence type="ECO:0000256" key="4">
    <source>
        <dbReference type="ARBA" id="ARBA00023172"/>
    </source>
</evidence>
<evidence type="ECO:0000259" key="6">
    <source>
        <dbReference type="Pfam" id="PF13700"/>
    </source>
</evidence>
<feature type="domain" description="Tn3 transposase DDE" evidence="5">
    <location>
        <begin position="570"/>
        <end position="956"/>
    </location>
</feature>
<proteinExistence type="inferred from homology"/>
<dbReference type="AlphaFoldDB" id="C9YBG9"/>
<evidence type="ECO:0008006" key="8">
    <source>
        <dbReference type="Google" id="ProtNLM"/>
    </source>
</evidence>
<dbReference type="GO" id="GO:0004803">
    <property type="term" value="F:transposase activity"/>
    <property type="evidence" value="ECO:0007669"/>
    <property type="project" value="InterPro"/>
</dbReference>
<accession>C9YBG9</accession>
<comment type="similarity">
    <text evidence="1">Belongs to the transposase 7 family.</text>
</comment>
<keyword evidence="2" id="KW-0815">Transposition</keyword>
<gene>
    <name evidence="7" type="ORF">Csp_A14700</name>
</gene>
<reference evidence="7" key="1">
    <citation type="journal article" date="2010" name="Nature">
        <title>The dynamic genome of Hydra.</title>
        <authorList>
            <person name="Chapman J.A."/>
            <person name="Kirkness E.F."/>
            <person name="Simakov O."/>
            <person name="Hampson S.E."/>
            <person name="Mitros T."/>
            <person name="Weinmaier T."/>
            <person name="Rattei T."/>
            <person name="Balasubramanian P.G."/>
            <person name="Borman J."/>
            <person name="Busam D."/>
            <person name="Disbennett K."/>
            <person name="Pfannkoch C."/>
            <person name="Sumin N."/>
            <person name="Sutton G."/>
            <person name="Viswanathan L."/>
            <person name="Walenz B."/>
            <person name="Goodstein D.M."/>
            <person name="Hellsten U."/>
            <person name="Kawashima T."/>
            <person name="Prochnik S.E."/>
            <person name="Putnam N.H."/>
            <person name="Shu S."/>
            <person name="Blumberg B."/>
            <person name="Dana C.E."/>
            <person name="Gee L."/>
            <person name="Kibler D.F."/>
            <person name="Law L."/>
            <person name="Lindgens D."/>
            <person name="Martinez D.E."/>
            <person name="Peng J."/>
            <person name="Wigge P.A."/>
            <person name="Bertulat B."/>
            <person name="Guder C."/>
            <person name="Nakamura Y."/>
            <person name="Ozbek S."/>
            <person name="Watanabe H."/>
            <person name="Khalturin K."/>
            <person name="Hemmrich G."/>
            <person name="Franke A."/>
            <person name="Augustin R."/>
            <person name="Fraune S."/>
            <person name="Hayakawa E."/>
            <person name="Hayakawa S."/>
            <person name="Hirose M."/>
            <person name="Hwang J."/>
            <person name="Ikeo K."/>
            <person name="Nishimiya-Fujisawa C."/>
            <person name="Ogura A."/>
            <person name="Takahashi T."/>
            <person name="Steinmetz P.R."/>
            <person name="Zhang X."/>
            <person name="Aufschnaiter R."/>
            <person name="Eder M.K."/>
            <person name="Gorny A.K."/>
            <person name="Salvenmoser W."/>
            <person name="Heimberg A.M."/>
            <person name="Wheeler B.M."/>
            <person name="Peterson K.J."/>
            <person name="Boettger A."/>
            <person name="Tischler P."/>
            <person name="Wolf A."/>
            <person name="Gojobori T."/>
            <person name="Remington K.A."/>
            <person name="Strausberg R.L."/>
            <person name="Venter J."/>
            <person name="Technau U."/>
            <person name="Hobmayer B."/>
            <person name="Bosch T.C."/>
            <person name="Holstein T.W."/>
            <person name="Fujisawa T."/>
            <person name="Bode H.R."/>
            <person name="David C.N."/>
            <person name="Rokhsar D.S."/>
            <person name="Steele R.E."/>
        </authorList>
    </citation>
    <scope>NUCLEOTIDE SEQUENCE</scope>
</reference>
<protein>
    <recommendedName>
        <fullName evidence="8">Transposase</fullName>
    </recommendedName>
</protein>
<sequence length="983" mass="110186">MAGFHLRFVGSKELPKSLSDFDVEQSFKLSSGDISAIRDRFRTDRRLGAAVQLVVLRATGRVLDRATYLPRTLLKSLCHSLGLSETAIGSLKTIYKRVATLYDHQKWAREAAGISDVDDADLAELAIALAELTKTAASVDDLVQAAERWLFDRRFLLSSDRVLRDLARNAFASTEALAMAGIKKEIPTPVRKHMVSAVFSPRRGRTGGTMLEWLKTPPGKHSPTTLTEVSEKITYLKTLEVDKWPLSHISTARMRAYAQAVANRPPFDTRRLSDDTQMLEVTCFLRVTLLDLTDTLMYLTGRRVNDLVRHASGRVLSKQARTAVEYRQQRDEMRLIIHAEGTTSDEKIEALKKLIPNDESAAAIGHAALVRQSLIDDTTKVTSLLNVFSDLEIKGDLAQKPLKQVTALKELEAKGIKELPADFDVSIVDPSWHDLLNDKDRSKAFAALKAATMLAVRHGFRSSRLWVDHSWDYRNREDLLIPPAQWKKDRLRLISALSLNADPEKFLTRLYAHLEVALQALSEAVEAGEVSIDDSGLVHLPQMEALAQDQAIDASRNAMFSSIGEVQIGDIIVEMDAATGFSEVLLGRRAKSTQELVSCYAALLAHGTENDAKGVAAMIPGVEVAHISAAMRSLEAHGRLRRANDRVVEFQRQHAITANWGSGTKASSDMMALDASRHLYNSRTDPRRRTRAIGLYTHVLDVYGVAHDEPIVHNERQGSVAVSGVEEYNAMQTDERMRLSLLAVDTHGYTFVAMTFSKFLGFDLCPQMRDLAERRLYLPRSIKIPENLERIALTNVSERAIHKGWDELLRLVASIRSGLVTPKELLEKMGSSAQGDPTHKAADQLGRLLRTLFLCDYFSNPEFRREIHTLLNRGESVHQLQRAIYFGRLAAERGRRRDEIRAVSGSHALLTNLVIAWNTMKMQQVVDRWRKEKYPIEDLWLRRMGPVHFGHINFRGLMAFGVERYADALLDQPPQKRRASGGA</sequence>
<dbReference type="GO" id="GO:0003677">
    <property type="term" value="F:DNA binding"/>
    <property type="evidence" value="ECO:0007669"/>
    <property type="project" value="UniProtKB-KW"/>
</dbReference>
<keyword evidence="3" id="KW-0238">DNA-binding</keyword>
<name>C9YBG9_CURXX</name>
<keyword evidence="4" id="KW-0233">DNA recombination</keyword>
<evidence type="ECO:0000259" key="5">
    <source>
        <dbReference type="Pfam" id="PF01526"/>
    </source>
</evidence>
<evidence type="ECO:0000256" key="2">
    <source>
        <dbReference type="ARBA" id="ARBA00022578"/>
    </source>
</evidence>
<dbReference type="EMBL" id="FN543104">
    <property type="protein sequence ID" value="CBA29947.1"/>
    <property type="molecule type" value="Genomic_DNA"/>
</dbReference>
<dbReference type="Pfam" id="PF13700">
    <property type="entry name" value="DUF4158"/>
    <property type="match status" value="1"/>
</dbReference>
<dbReference type="InterPro" id="IPR047653">
    <property type="entry name" value="Tn3-like_transpos"/>
</dbReference>
<organism evidence="7">
    <name type="scientific">Curvibacter symbiont subsp. Hydra magnipapillata</name>
    <dbReference type="NCBI Taxonomy" id="667019"/>
    <lineage>
        <taxon>Bacteria</taxon>
        <taxon>Pseudomonadati</taxon>
        <taxon>Pseudomonadota</taxon>
        <taxon>Betaproteobacteria</taxon>
        <taxon>Burkholderiales</taxon>
        <taxon>Comamonadaceae</taxon>
        <taxon>Curvibacter</taxon>
    </lineage>
</organism>
<evidence type="ECO:0000256" key="3">
    <source>
        <dbReference type="ARBA" id="ARBA00023125"/>
    </source>
</evidence>
<dbReference type="InterPro" id="IPR025296">
    <property type="entry name" value="DUF4158"/>
</dbReference>
<evidence type="ECO:0000313" key="7">
    <source>
        <dbReference type="EMBL" id="CBA29947.1"/>
    </source>
</evidence>
<dbReference type="InterPro" id="IPR002513">
    <property type="entry name" value="Tn3_Tnp_DDE_dom"/>
</dbReference>
<dbReference type="NCBIfam" id="NF033527">
    <property type="entry name" value="transpos_Tn3"/>
    <property type="match status" value="1"/>
</dbReference>
<dbReference type="GO" id="GO:0006313">
    <property type="term" value="P:DNA transposition"/>
    <property type="evidence" value="ECO:0007669"/>
    <property type="project" value="InterPro"/>
</dbReference>